<keyword evidence="6" id="KW-1185">Reference proteome</keyword>
<dbReference type="EMBL" id="JADDOJ010000066">
    <property type="protein sequence ID" value="MBE7941836.1"/>
    <property type="molecule type" value="Genomic_DNA"/>
</dbReference>
<evidence type="ECO:0000256" key="1">
    <source>
        <dbReference type="ARBA" id="ARBA00010062"/>
    </source>
</evidence>
<evidence type="ECO:0000259" key="4">
    <source>
        <dbReference type="Pfam" id="PF13458"/>
    </source>
</evidence>
<dbReference type="Pfam" id="PF13458">
    <property type="entry name" value="Peripla_BP_6"/>
    <property type="match status" value="1"/>
</dbReference>
<proteinExistence type="inferred from homology"/>
<feature type="signal peptide" evidence="3">
    <location>
        <begin position="1"/>
        <end position="25"/>
    </location>
</feature>
<dbReference type="SUPFAM" id="SSF53822">
    <property type="entry name" value="Periplasmic binding protein-like I"/>
    <property type="match status" value="1"/>
</dbReference>
<accession>A0ABR9SHJ0</accession>
<sequence length="403" mass="42976">MKTLNKTALVCALAAAFAAPMSAMAAANEVVIGDIDDMSGVYADVIGQGGIEAAKMAIADFGGTVLGKKIVLLTADHQNKPDIGASKYREWADLNGLNMLLGGSNTGVSIAMSKVANEKKVPFIAIGAAGASLTNQDCTPYTVHYAYDTTSLANGTASAITKAGGKTWYFLTADYAFGTQLQEAATKVVTANGGKSIGAVRVPLGASDFSSFLLQAQSSKAQVLGLSNAGTDFTNSLKAAMEFGIAKSMKPAALLAFISDIHSLGLQTAQGLYLTTGWYWDNNDKTRAWSKRYFEKMKKEPTMNQAAYYSATLAYLNAVKAAGTTDSDKVMAQLKKAKINDMFTDNGYVREDGVMIHDMYVMQVKTPAESKYPWDYYKIVKKMPGEEAFGPLSASTCPLVKKK</sequence>
<dbReference type="PANTHER" id="PTHR30483:SF6">
    <property type="entry name" value="PERIPLASMIC BINDING PROTEIN OF ABC TRANSPORTER FOR NATURAL AMINO ACIDS"/>
    <property type="match status" value="1"/>
</dbReference>
<feature type="chain" id="PRO_5047210285" evidence="3">
    <location>
        <begin position="26"/>
        <end position="403"/>
    </location>
</feature>
<protein>
    <submittedName>
        <fullName evidence="5">ABC transporter substrate-binding protein</fullName>
    </submittedName>
</protein>
<dbReference type="PANTHER" id="PTHR30483">
    <property type="entry name" value="LEUCINE-SPECIFIC-BINDING PROTEIN"/>
    <property type="match status" value="1"/>
</dbReference>
<dbReference type="Gene3D" id="3.40.50.2300">
    <property type="match status" value="2"/>
</dbReference>
<organism evidence="5 6">
    <name type="scientific">Ramlibacter aquaticus</name>
    <dbReference type="NCBI Taxonomy" id="2780094"/>
    <lineage>
        <taxon>Bacteria</taxon>
        <taxon>Pseudomonadati</taxon>
        <taxon>Pseudomonadota</taxon>
        <taxon>Betaproteobacteria</taxon>
        <taxon>Burkholderiales</taxon>
        <taxon>Comamonadaceae</taxon>
        <taxon>Ramlibacter</taxon>
    </lineage>
</organism>
<gene>
    <name evidence="5" type="ORF">IM725_14745</name>
</gene>
<dbReference type="InterPro" id="IPR028081">
    <property type="entry name" value="Leu-bd"/>
</dbReference>
<comment type="caution">
    <text evidence="5">The sequence shown here is derived from an EMBL/GenBank/DDBJ whole genome shotgun (WGS) entry which is preliminary data.</text>
</comment>
<dbReference type="Proteomes" id="UP000715965">
    <property type="component" value="Unassembled WGS sequence"/>
</dbReference>
<evidence type="ECO:0000313" key="6">
    <source>
        <dbReference type="Proteomes" id="UP000715965"/>
    </source>
</evidence>
<dbReference type="CDD" id="cd06327">
    <property type="entry name" value="PBP1_SBP-like"/>
    <property type="match status" value="1"/>
</dbReference>
<evidence type="ECO:0000256" key="3">
    <source>
        <dbReference type="SAM" id="SignalP"/>
    </source>
</evidence>
<reference evidence="5 6" key="1">
    <citation type="submission" date="2020-10" db="EMBL/GenBank/DDBJ databases">
        <title>Draft genome of Ramlibacter aquaticus LMG 30558.</title>
        <authorList>
            <person name="Props R."/>
        </authorList>
    </citation>
    <scope>NUCLEOTIDE SEQUENCE [LARGE SCALE GENOMIC DNA]</scope>
    <source>
        <strain evidence="5 6">LMG 30558</strain>
    </source>
</reference>
<name>A0ABR9SHJ0_9BURK</name>
<dbReference type="RefSeq" id="WP_193781398.1">
    <property type="nucleotide sequence ID" value="NZ_JADDOJ010000066.1"/>
</dbReference>
<evidence type="ECO:0000256" key="2">
    <source>
        <dbReference type="ARBA" id="ARBA00022729"/>
    </source>
</evidence>
<evidence type="ECO:0000313" key="5">
    <source>
        <dbReference type="EMBL" id="MBE7941836.1"/>
    </source>
</evidence>
<feature type="domain" description="Leucine-binding protein" evidence="4">
    <location>
        <begin position="30"/>
        <end position="365"/>
    </location>
</feature>
<comment type="similarity">
    <text evidence="1">Belongs to the leucine-binding protein family.</text>
</comment>
<dbReference type="InterPro" id="IPR051010">
    <property type="entry name" value="BCAA_transport"/>
</dbReference>
<dbReference type="InterPro" id="IPR028082">
    <property type="entry name" value="Peripla_BP_I"/>
</dbReference>
<keyword evidence="2 3" id="KW-0732">Signal</keyword>